<accession>A0AAD4KV97</accession>
<evidence type="ECO:0000256" key="1">
    <source>
        <dbReference type="SAM" id="SignalP"/>
    </source>
</evidence>
<evidence type="ECO:0000313" key="4">
    <source>
        <dbReference type="Proteomes" id="UP001201262"/>
    </source>
</evidence>
<dbReference type="PANTHER" id="PTHR10742">
    <property type="entry name" value="FLAVIN MONOAMINE OXIDASE"/>
    <property type="match status" value="1"/>
</dbReference>
<dbReference type="RefSeq" id="XP_046075238.1">
    <property type="nucleotide sequence ID" value="XM_046218945.1"/>
</dbReference>
<dbReference type="Gene3D" id="3.90.660.10">
    <property type="match status" value="1"/>
</dbReference>
<dbReference type="SUPFAM" id="SSF54373">
    <property type="entry name" value="FAD-linked reductases, C-terminal domain"/>
    <property type="match status" value="1"/>
</dbReference>
<dbReference type="InterPro" id="IPR002937">
    <property type="entry name" value="Amino_oxidase"/>
</dbReference>
<dbReference type="InterPro" id="IPR050281">
    <property type="entry name" value="Flavin_monoamine_oxidase"/>
</dbReference>
<dbReference type="InterPro" id="IPR036188">
    <property type="entry name" value="FAD/NAD-bd_sf"/>
</dbReference>
<dbReference type="GeneID" id="70249232"/>
<dbReference type="PANTHER" id="PTHR10742:SF313">
    <property type="entry name" value="AMINE OXIDASE"/>
    <property type="match status" value="1"/>
</dbReference>
<keyword evidence="4" id="KW-1185">Reference proteome</keyword>
<reference evidence="3" key="1">
    <citation type="submission" date="2021-12" db="EMBL/GenBank/DDBJ databases">
        <title>Convergent genome expansion in fungi linked to evolution of root-endophyte symbiosis.</title>
        <authorList>
            <consortium name="DOE Joint Genome Institute"/>
            <person name="Ke Y.-H."/>
            <person name="Bonito G."/>
            <person name="Liao H.-L."/>
            <person name="Looney B."/>
            <person name="Rojas-Flechas A."/>
            <person name="Nash J."/>
            <person name="Hameed K."/>
            <person name="Schadt C."/>
            <person name="Martin F."/>
            <person name="Crous P.W."/>
            <person name="Miettinen O."/>
            <person name="Magnuson J.K."/>
            <person name="Labbe J."/>
            <person name="Jacobson D."/>
            <person name="Doktycz M.J."/>
            <person name="Veneault-Fourrey C."/>
            <person name="Kuo A."/>
            <person name="Mondo S."/>
            <person name="Calhoun S."/>
            <person name="Riley R."/>
            <person name="Ohm R."/>
            <person name="LaButti K."/>
            <person name="Andreopoulos B."/>
            <person name="Pangilinan J."/>
            <person name="Nolan M."/>
            <person name="Tritt A."/>
            <person name="Clum A."/>
            <person name="Lipzen A."/>
            <person name="Daum C."/>
            <person name="Barry K."/>
            <person name="Grigoriev I.V."/>
            <person name="Vilgalys R."/>
        </authorList>
    </citation>
    <scope>NUCLEOTIDE SEQUENCE</scope>
    <source>
        <strain evidence="3">PMI_201</strain>
    </source>
</reference>
<dbReference type="AlphaFoldDB" id="A0AAD4KV97"/>
<proteinExistence type="predicted"/>
<organism evidence="3 4">
    <name type="scientific">Talaromyces proteolyticus</name>
    <dbReference type="NCBI Taxonomy" id="1131652"/>
    <lineage>
        <taxon>Eukaryota</taxon>
        <taxon>Fungi</taxon>
        <taxon>Dikarya</taxon>
        <taxon>Ascomycota</taxon>
        <taxon>Pezizomycotina</taxon>
        <taxon>Eurotiomycetes</taxon>
        <taxon>Eurotiomycetidae</taxon>
        <taxon>Eurotiales</taxon>
        <taxon>Trichocomaceae</taxon>
        <taxon>Talaromyces</taxon>
        <taxon>Talaromyces sect. Bacilispori</taxon>
    </lineage>
</organism>
<dbReference type="EMBL" id="JAJTJA010000003">
    <property type="protein sequence ID" value="KAH8701862.1"/>
    <property type="molecule type" value="Genomic_DNA"/>
</dbReference>
<keyword evidence="1" id="KW-0732">Signal</keyword>
<feature type="chain" id="PRO_5042261267" evidence="1">
    <location>
        <begin position="23"/>
        <end position="532"/>
    </location>
</feature>
<name>A0AAD4KV97_9EURO</name>
<dbReference type="Proteomes" id="UP001201262">
    <property type="component" value="Unassembled WGS sequence"/>
</dbReference>
<feature type="domain" description="Amine oxidase" evidence="2">
    <location>
        <begin position="43"/>
        <end position="471"/>
    </location>
</feature>
<dbReference type="Pfam" id="PF01593">
    <property type="entry name" value="Amino_oxidase"/>
    <property type="match status" value="1"/>
</dbReference>
<feature type="signal peptide" evidence="1">
    <location>
        <begin position="1"/>
        <end position="22"/>
    </location>
</feature>
<dbReference type="SUPFAM" id="SSF51905">
    <property type="entry name" value="FAD/NAD(P)-binding domain"/>
    <property type="match status" value="1"/>
</dbReference>
<sequence>MILSNYLVLGLTSLHSYVIATADIEAPSTCRKTSVAILGGGAAGVAAGKALSNASITDFLIIEYQDDIGGRAKHTTFGKKSDGTPYVVELGANWVQGLGVSGGPQNPIWTMAQKYNLTNTYSNYSSILTYNETGFTDFSDLLDVYDNADTIMGDNSGEILLHNLQDQTARTGLSLAGWKPKQNMAAQAVEWWEWDWESAYSPEESSLVFGVAGNNVTFNYFSDANNFVFDQRGFSTIFKHEASAYLKPNDPRLLLRTQVTNISYSTDGVTIHNHDGSCIDAEYAICTFSLGVLQNDVVNFSPQLPDWKETAIQKFAMGTYTKIFLQFNETFWPEDTQYFLYASPTSRGYYPVWQSLSTPGFLPGSNIIFVTVVHRESYRVENQSDEETKGEVMAVLRQMFPNITVPDPIAFMYPRWTTTPWAHGSYSNWPPSTSLEMHENLRANVDRLWFAGEALSAEFFGFLHGAWFEGLDSGSSIAALLKNKTCDSSSGSSAKGCSIRKHYEVLHGPSPLADYGVLNGWPISSFIDNNSD</sequence>
<dbReference type="Gene3D" id="3.50.50.60">
    <property type="entry name" value="FAD/NAD(P)-binding domain"/>
    <property type="match status" value="1"/>
</dbReference>
<dbReference type="GO" id="GO:0016491">
    <property type="term" value="F:oxidoreductase activity"/>
    <property type="evidence" value="ECO:0007669"/>
    <property type="project" value="InterPro"/>
</dbReference>
<gene>
    <name evidence="3" type="ORF">BGW36DRAFT_404776</name>
</gene>
<protein>
    <submittedName>
        <fullName evidence="3">Amine oxidase</fullName>
    </submittedName>
</protein>
<dbReference type="GO" id="GO:0006598">
    <property type="term" value="P:polyamine catabolic process"/>
    <property type="evidence" value="ECO:0007669"/>
    <property type="project" value="TreeGrafter"/>
</dbReference>
<evidence type="ECO:0000313" key="3">
    <source>
        <dbReference type="EMBL" id="KAH8701862.1"/>
    </source>
</evidence>
<evidence type="ECO:0000259" key="2">
    <source>
        <dbReference type="Pfam" id="PF01593"/>
    </source>
</evidence>
<comment type="caution">
    <text evidence="3">The sequence shown here is derived from an EMBL/GenBank/DDBJ whole genome shotgun (WGS) entry which is preliminary data.</text>
</comment>